<dbReference type="InterPro" id="IPR005887">
    <property type="entry name" value="GH92_a_mannosidase_put"/>
</dbReference>
<evidence type="ECO:0000256" key="1">
    <source>
        <dbReference type="SAM" id="MobiDB-lite"/>
    </source>
</evidence>
<dbReference type="AlphaFoldDB" id="A0A2N3NGK0"/>
<feature type="region of interest" description="Disordered" evidence="1">
    <location>
        <begin position="812"/>
        <end position="838"/>
    </location>
</feature>
<dbReference type="Gene3D" id="1.20.1050.60">
    <property type="entry name" value="alpha-1,2-mannosidase"/>
    <property type="match status" value="1"/>
</dbReference>
<dbReference type="EMBL" id="NLAX01000008">
    <property type="protein sequence ID" value="PKS11531.1"/>
    <property type="molecule type" value="Genomic_DNA"/>
</dbReference>
<sequence>MALISIGIDFGRPLRLLAFLAVFVFALFSFTSLRASDYSWVLPLEWSASDGYRPDILQYINPLIGTINGGHVFPGPTYPYGMAKPCPDSMIRGENAAGFVSDSSPIGGFSHLHDSGTGGNPSMGNFPIFAHPGCPSDDYTQCNYTIGNRMLPRVPGTAEAHVGYFALNLTNNVRAEMTASKRSALYRFTFPTTPDDTTTSRDTRTNPPISPLLLIDLQDLGQTSLSYTAGCQVYPESGRIIGEGIFTPSFGRGTYNAYFCADFRGAAVRRVGTFIGEEATTSATYLNGVDRGFSNPSGSGGAWIQFENPLDHQILARVGLSFISVDQACANSERELPDFDFDGAVRDVELAWSEKLSAIELDTKGVHPDMQTIFWSGLYRSMLSPQNYTGENQLWESSEPYFDSFYCIWDSFRAQHPMLTILDPEAQTEMVRALLDIYRHEGKLPDCRMSFSKGFTQGGSNADVVIADAFIKGITDGIDWDTAYEAVISDAEDTPKDWSLEGRGNIESWAQYGYIAADHRDNRGNGPHSRTVSRTVEYAYDDFAIATLAKGLGHESDFAKYMNRSGFWRNVWNPEQEDLFHDEQGDVHRTHFKGFPQPRNMDGSFKYQTTRMCSPIYEPHKCYFDTAQSTYEGSPWLYSFYAPQDMKGLIEVFGGKRMFFDRLDYYHSSGIADMGNEQSYLTVFQFHYAGRPGRSSYWVNEYIPAQFNASVNGIPGNDDCAMGAFAAMSMMGFFPVAGQSVYLLTAPFFPEIKIRTKGPKPAVIRRVWENGQKGGIYIQSATLDGRPYTKNWISHDFFSHGGELELVVGEKEGDWGTRDEDLPPSYPPEQSWLSGFGT</sequence>
<dbReference type="GO" id="GO:0000224">
    <property type="term" value="F:peptide-N4-(N-acetyl-beta-glucosaminyl)asparagine amidase activity"/>
    <property type="evidence" value="ECO:0007669"/>
    <property type="project" value="TreeGrafter"/>
</dbReference>
<dbReference type="InterPro" id="IPR050883">
    <property type="entry name" value="PNGase"/>
</dbReference>
<feature type="domain" description="Glycosyl hydrolase family 92 N-terminal" evidence="3">
    <location>
        <begin position="59"/>
        <end position="321"/>
    </location>
</feature>
<dbReference type="PANTHER" id="PTHR12143">
    <property type="entry name" value="PEPTIDE N-GLYCANASE PNGASE -RELATED"/>
    <property type="match status" value="1"/>
</dbReference>
<dbReference type="STRING" id="41688.A0A2N3NGK0"/>
<gene>
    <name evidence="4" type="ORF">jhhlp_003296</name>
</gene>
<dbReference type="GO" id="GO:0030246">
    <property type="term" value="F:carbohydrate binding"/>
    <property type="evidence" value="ECO:0007669"/>
    <property type="project" value="InterPro"/>
</dbReference>
<evidence type="ECO:0008006" key="6">
    <source>
        <dbReference type="Google" id="ProtNLM"/>
    </source>
</evidence>
<dbReference type="Gene3D" id="2.70.98.10">
    <property type="match status" value="1"/>
</dbReference>
<dbReference type="GO" id="GO:0006516">
    <property type="term" value="P:glycoprotein catabolic process"/>
    <property type="evidence" value="ECO:0007669"/>
    <property type="project" value="TreeGrafter"/>
</dbReference>
<dbReference type="Gene3D" id="3.30.2080.10">
    <property type="entry name" value="GH92 mannosidase domain"/>
    <property type="match status" value="1"/>
</dbReference>
<proteinExistence type="predicted"/>
<comment type="caution">
    <text evidence="4">The sequence shown here is derived from an EMBL/GenBank/DDBJ whole genome shotgun (WGS) entry which is preliminary data.</text>
</comment>
<keyword evidence="5" id="KW-1185">Reference proteome</keyword>
<dbReference type="PANTHER" id="PTHR12143:SF42">
    <property type="entry name" value="PUTATIVE SUBFAMILY (AFU_ORTHOLOGUE AFUA_6G13760)-RELATED"/>
    <property type="match status" value="1"/>
</dbReference>
<organism evidence="4 5">
    <name type="scientific">Lomentospora prolificans</name>
    <dbReference type="NCBI Taxonomy" id="41688"/>
    <lineage>
        <taxon>Eukaryota</taxon>
        <taxon>Fungi</taxon>
        <taxon>Dikarya</taxon>
        <taxon>Ascomycota</taxon>
        <taxon>Pezizomycotina</taxon>
        <taxon>Sordariomycetes</taxon>
        <taxon>Hypocreomycetidae</taxon>
        <taxon>Microascales</taxon>
        <taxon>Microascaceae</taxon>
        <taxon>Lomentospora</taxon>
    </lineage>
</organism>
<dbReference type="OrthoDB" id="449263at2759"/>
<dbReference type="InterPro" id="IPR012939">
    <property type="entry name" value="Glyco_hydro_92"/>
</dbReference>
<reference evidence="4 5" key="1">
    <citation type="journal article" date="2017" name="G3 (Bethesda)">
        <title>First Draft Genome Sequence of the Pathogenic Fungus Lomentospora prolificans (Formerly Scedosporium prolificans).</title>
        <authorList>
            <person name="Luo R."/>
            <person name="Zimin A."/>
            <person name="Workman R."/>
            <person name="Fan Y."/>
            <person name="Pertea G."/>
            <person name="Grossman N."/>
            <person name="Wear M.P."/>
            <person name="Jia B."/>
            <person name="Miller H."/>
            <person name="Casadevall A."/>
            <person name="Timp W."/>
            <person name="Zhang S.X."/>
            <person name="Salzberg S.L."/>
        </authorList>
    </citation>
    <scope>NUCLEOTIDE SEQUENCE [LARGE SCALE GENOMIC DNA]</scope>
    <source>
        <strain evidence="4 5">JHH-5317</strain>
    </source>
</reference>
<dbReference type="SUPFAM" id="SSF48208">
    <property type="entry name" value="Six-hairpin glycosidases"/>
    <property type="match status" value="1"/>
</dbReference>
<dbReference type="InterPro" id="IPR041371">
    <property type="entry name" value="GH92_N"/>
</dbReference>
<evidence type="ECO:0000259" key="2">
    <source>
        <dbReference type="Pfam" id="PF07971"/>
    </source>
</evidence>
<dbReference type="FunFam" id="1.20.1050.60:FF:000002">
    <property type="entry name" value="Glycosyl hydrolase family 92"/>
    <property type="match status" value="1"/>
</dbReference>
<dbReference type="InParanoid" id="A0A2N3NGK0"/>
<dbReference type="Pfam" id="PF07971">
    <property type="entry name" value="Glyco_hydro_92"/>
    <property type="match status" value="1"/>
</dbReference>
<dbReference type="GO" id="GO:0005634">
    <property type="term" value="C:nucleus"/>
    <property type="evidence" value="ECO:0007669"/>
    <property type="project" value="TreeGrafter"/>
</dbReference>
<protein>
    <recommendedName>
        <fullName evidence="6">Glycosyl hydrolase family 92 domain-containing protein</fullName>
    </recommendedName>
</protein>
<dbReference type="GO" id="GO:0005975">
    <property type="term" value="P:carbohydrate metabolic process"/>
    <property type="evidence" value="ECO:0007669"/>
    <property type="project" value="InterPro"/>
</dbReference>
<dbReference type="InterPro" id="IPR008928">
    <property type="entry name" value="6-hairpin_glycosidase_sf"/>
</dbReference>
<dbReference type="Pfam" id="PF17678">
    <property type="entry name" value="Glyco_hydro_92N"/>
    <property type="match status" value="1"/>
</dbReference>
<feature type="compositionally biased region" description="Basic and acidic residues" evidence="1">
    <location>
        <begin position="812"/>
        <end position="821"/>
    </location>
</feature>
<feature type="domain" description="Glycosyl hydrolase family 92" evidence="2">
    <location>
        <begin position="327"/>
        <end position="809"/>
    </location>
</feature>
<name>A0A2N3NGK0_9PEZI</name>
<evidence type="ECO:0000313" key="4">
    <source>
        <dbReference type="EMBL" id="PKS11531.1"/>
    </source>
</evidence>
<dbReference type="Proteomes" id="UP000233524">
    <property type="component" value="Unassembled WGS sequence"/>
</dbReference>
<dbReference type="VEuPathDB" id="FungiDB:jhhlp_003296"/>
<evidence type="ECO:0000259" key="3">
    <source>
        <dbReference type="Pfam" id="PF17678"/>
    </source>
</evidence>
<accession>A0A2N3NGK0</accession>
<dbReference type="Gene3D" id="1.20.1610.10">
    <property type="entry name" value="alpha-1,2-mannosidases domains"/>
    <property type="match status" value="1"/>
</dbReference>
<dbReference type="GO" id="GO:0005829">
    <property type="term" value="C:cytosol"/>
    <property type="evidence" value="ECO:0007669"/>
    <property type="project" value="TreeGrafter"/>
</dbReference>
<dbReference type="InterPro" id="IPR014718">
    <property type="entry name" value="GH-type_carb-bd"/>
</dbReference>
<evidence type="ECO:0000313" key="5">
    <source>
        <dbReference type="Proteomes" id="UP000233524"/>
    </source>
</evidence>
<dbReference type="NCBIfam" id="TIGR01180">
    <property type="entry name" value="aman2_put"/>
    <property type="match status" value="1"/>
</dbReference>